<feature type="region of interest" description="Disordered" evidence="8">
    <location>
        <begin position="375"/>
        <end position="405"/>
    </location>
</feature>
<evidence type="ECO:0000256" key="5">
    <source>
        <dbReference type="ARBA" id="ARBA00022840"/>
    </source>
</evidence>
<dbReference type="Pfam" id="PF20143">
    <property type="entry name" value="NAD_kinase_C"/>
    <property type="match status" value="1"/>
</dbReference>
<dbReference type="InterPro" id="IPR002504">
    <property type="entry name" value="NADK"/>
</dbReference>
<reference evidence="9 10" key="1">
    <citation type="submission" date="2017-01" db="EMBL/GenBank/DDBJ databases">
        <authorList>
            <person name="Mah S.A."/>
            <person name="Swanson W.J."/>
            <person name="Moy G.W."/>
            <person name="Vacquier V.D."/>
        </authorList>
    </citation>
    <scope>NUCLEOTIDE SEQUENCE [LARGE SCALE GENOMIC DNA]</scope>
    <source>
        <strain evidence="9 10">GSMNP</strain>
    </source>
</reference>
<keyword evidence="3" id="KW-0547">Nucleotide-binding</keyword>
<dbReference type="Pfam" id="PF01513">
    <property type="entry name" value="NAD_kinase"/>
    <property type="match status" value="1"/>
</dbReference>
<keyword evidence="4 9" id="KW-0418">Kinase</keyword>
<dbReference type="Gene3D" id="2.60.200.30">
    <property type="entry name" value="Probable inorganic polyphosphate/atp-NAD kinase, domain 2"/>
    <property type="match status" value="1"/>
</dbReference>
<proteinExistence type="inferred from homology"/>
<dbReference type="EMBL" id="LSSN01000309">
    <property type="protein sequence ID" value="OMJ24631.1"/>
    <property type="molecule type" value="Genomic_DNA"/>
</dbReference>
<organism evidence="9 10">
    <name type="scientific">Smittium culicis</name>
    <dbReference type="NCBI Taxonomy" id="133412"/>
    <lineage>
        <taxon>Eukaryota</taxon>
        <taxon>Fungi</taxon>
        <taxon>Fungi incertae sedis</taxon>
        <taxon>Zoopagomycota</taxon>
        <taxon>Kickxellomycotina</taxon>
        <taxon>Harpellomycetes</taxon>
        <taxon>Harpellales</taxon>
        <taxon>Legeriomycetaceae</taxon>
        <taxon>Smittium</taxon>
    </lineage>
</organism>
<evidence type="ECO:0000256" key="4">
    <source>
        <dbReference type="ARBA" id="ARBA00022777"/>
    </source>
</evidence>
<evidence type="ECO:0000256" key="1">
    <source>
        <dbReference type="ARBA" id="ARBA00010995"/>
    </source>
</evidence>
<feature type="compositionally biased region" description="Polar residues" evidence="8">
    <location>
        <begin position="389"/>
        <end position="400"/>
    </location>
</feature>
<dbReference type="InterPro" id="IPR017438">
    <property type="entry name" value="ATP-NAD_kinase_N"/>
</dbReference>
<name>A0A1R1YCJ3_9FUNG</name>
<evidence type="ECO:0000256" key="3">
    <source>
        <dbReference type="ARBA" id="ARBA00022741"/>
    </source>
</evidence>
<evidence type="ECO:0000256" key="2">
    <source>
        <dbReference type="ARBA" id="ARBA00022679"/>
    </source>
</evidence>
<keyword evidence="7" id="KW-0520">NAD</keyword>
<dbReference type="InterPro" id="IPR017437">
    <property type="entry name" value="ATP-NAD_kinase_PpnK-typ_C"/>
</dbReference>
<dbReference type="FunFam" id="2.60.200.30:FF:000009">
    <property type="entry name" value="Poly(P)/ATP NAD kinase"/>
    <property type="match status" value="1"/>
</dbReference>
<comment type="similarity">
    <text evidence="1">Belongs to the NAD kinase family.</text>
</comment>
<keyword evidence="5" id="KW-0067">ATP-binding</keyword>
<feature type="region of interest" description="Disordered" evidence="8">
    <location>
        <begin position="445"/>
        <end position="488"/>
    </location>
</feature>
<evidence type="ECO:0000313" key="9">
    <source>
        <dbReference type="EMBL" id="OMJ24631.1"/>
    </source>
</evidence>
<feature type="compositionally biased region" description="Polar residues" evidence="8">
    <location>
        <begin position="472"/>
        <end position="488"/>
    </location>
</feature>
<feature type="region of interest" description="Disordered" evidence="8">
    <location>
        <begin position="553"/>
        <end position="577"/>
    </location>
</feature>
<dbReference type="InterPro" id="IPR016064">
    <property type="entry name" value="NAD/diacylglycerol_kinase_sf"/>
</dbReference>
<keyword evidence="2" id="KW-0808">Transferase</keyword>
<dbReference type="STRING" id="133412.A0A1R1YCJ3"/>
<feature type="compositionally biased region" description="Polar residues" evidence="8">
    <location>
        <begin position="553"/>
        <end position="567"/>
    </location>
</feature>
<dbReference type="SUPFAM" id="SSF111331">
    <property type="entry name" value="NAD kinase/diacylglycerol kinase-like"/>
    <property type="match status" value="2"/>
</dbReference>
<comment type="caution">
    <text evidence="9">The sequence shown here is derived from an EMBL/GenBank/DDBJ whole genome shotgun (WGS) entry which is preliminary data.</text>
</comment>
<dbReference type="OrthoDB" id="24581at2759"/>
<evidence type="ECO:0000256" key="6">
    <source>
        <dbReference type="ARBA" id="ARBA00022857"/>
    </source>
</evidence>
<dbReference type="AlphaFoldDB" id="A0A1R1YCJ3"/>
<keyword evidence="6" id="KW-0521">NADP</keyword>
<gene>
    <name evidence="9" type="ORF">AYI70_g1453</name>
</gene>
<evidence type="ECO:0000256" key="7">
    <source>
        <dbReference type="ARBA" id="ARBA00023027"/>
    </source>
</evidence>
<dbReference type="HAMAP" id="MF_00361">
    <property type="entry name" value="NAD_kinase"/>
    <property type="match status" value="1"/>
</dbReference>
<evidence type="ECO:0000313" key="10">
    <source>
        <dbReference type="Proteomes" id="UP000187283"/>
    </source>
</evidence>
<dbReference type="Gene3D" id="3.40.50.10330">
    <property type="entry name" value="Probable inorganic polyphosphate/atp-NAD kinase, domain 1"/>
    <property type="match status" value="1"/>
</dbReference>
<accession>A0A1R1YCJ3</accession>
<dbReference type="PANTHER" id="PTHR20275">
    <property type="entry name" value="NAD KINASE"/>
    <property type="match status" value="1"/>
</dbReference>
<evidence type="ECO:0000256" key="8">
    <source>
        <dbReference type="SAM" id="MobiDB-lite"/>
    </source>
</evidence>
<dbReference type="GO" id="GO:0006741">
    <property type="term" value="P:NADP+ biosynthetic process"/>
    <property type="evidence" value="ECO:0007669"/>
    <property type="project" value="InterPro"/>
</dbReference>
<protein>
    <submittedName>
        <fullName evidence="9">Putative kinase</fullName>
    </submittedName>
</protein>
<dbReference type="GO" id="GO:0003951">
    <property type="term" value="F:NAD+ kinase activity"/>
    <property type="evidence" value="ECO:0007669"/>
    <property type="project" value="InterPro"/>
</dbReference>
<dbReference type="Proteomes" id="UP000187283">
    <property type="component" value="Unassembled WGS sequence"/>
</dbReference>
<dbReference type="GO" id="GO:0005524">
    <property type="term" value="F:ATP binding"/>
    <property type="evidence" value="ECO:0007669"/>
    <property type="project" value="UniProtKB-KW"/>
</dbReference>
<keyword evidence="10" id="KW-1185">Reference proteome</keyword>
<feature type="compositionally biased region" description="Low complexity" evidence="8">
    <location>
        <begin position="377"/>
        <end position="388"/>
    </location>
</feature>
<dbReference type="PANTHER" id="PTHR20275:SF0">
    <property type="entry name" value="NAD KINASE"/>
    <property type="match status" value="1"/>
</dbReference>
<sequence>MSDLLYQLSSESVHTSKKLEKGSSFYKKSMNSHYELEISENSDIKSDYFQRKNSTPPDPHLRRFHNDSYRDLDDSANQVICNRNIEHVINDSKSLCPNINTKSLDLAKSAVNLREITKKLVNTNIKFINSGKIMIVTKLGEDYLVGLTRDIVVYLLTHAFSNSKIRITIYVESAILNSKKFNLSRIYQKYHDTIGRVKEWTPELCIKNPQIFDFVITLGGDGTLLYTSWLFQNVVPVIIPFKLGSLGFLTNFDIKNARQILKSAINHGSNVSLRMRFKVTVYRVSKKKSTAPQKVPHRSIDHDEIVGSFKKLTVFGPNKPGPIRRIINDKPNDYIYTNKNKSILSQDNSSSSLAKMINNQNIAPSQSLFTNIMPKVSNTTSNTSDNSSPEPHQISTSSITKELKTPTPIAGLAPINILPKNKINIDHEMPNPELIPINRNDYFHSSELSSDTNKRHISDNRRRKHRKNSRSGSISAHSKPTGATTPLSLITSTPYQEEYLNSTNHLSQRPITPHTSSAYPSSLISPITRSKSIRSNSNLASSASASLLRTGSISKKSPISRSNSINLKKNHSNTSLSSNYSSRFTWDEHESFHVLNEVVVDRGPNPFLSVLELYANEQHLTSVQADGIVISTPTGSTAYSLSAGGSLVHPDIPAMLITPICPHTLSFRPMLLPEATDLKIEVPLDSRNTAWVSFDGRNRLELNRGDYIKVSPSNFPVPSMNHPDCNKGNEWFENLTQSFNWNTRMRQKQMGILINDDGTEVLGTGLNEDDLADDES</sequence>
<dbReference type="GO" id="GO:0019674">
    <property type="term" value="P:NAD+ metabolic process"/>
    <property type="evidence" value="ECO:0007669"/>
    <property type="project" value="InterPro"/>
</dbReference>